<feature type="compositionally biased region" description="Low complexity" evidence="1">
    <location>
        <begin position="55"/>
        <end position="67"/>
    </location>
</feature>
<reference evidence="2 3" key="1">
    <citation type="journal article" date="2019" name="Nat. Ecol. Evol.">
        <title>Megaphylogeny resolves global patterns of mushroom evolution.</title>
        <authorList>
            <person name="Varga T."/>
            <person name="Krizsan K."/>
            <person name="Foldi C."/>
            <person name="Dima B."/>
            <person name="Sanchez-Garcia M."/>
            <person name="Sanchez-Ramirez S."/>
            <person name="Szollosi G.J."/>
            <person name="Szarkandi J.G."/>
            <person name="Papp V."/>
            <person name="Albert L."/>
            <person name="Andreopoulos W."/>
            <person name="Angelini C."/>
            <person name="Antonin V."/>
            <person name="Barry K.W."/>
            <person name="Bougher N.L."/>
            <person name="Buchanan P."/>
            <person name="Buyck B."/>
            <person name="Bense V."/>
            <person name="Catcheside P."/>
            <person name="Chovatia M."/>
            <person name="Cooper J."/>
            <person name="Damon W."/>
            <person name="Desjardin D."/>
            <person name="Finy P."/>
            <person name="Geml J."/>
            <person name="Haridas S."/>
            <person name="Hughes K."/>
            <person name="Justo A."/>
            <person name="Karasinski D."/>
            <person name="Kautmanova I."/>
            <person name="Kiss B."/>
            <person name="Kocsube S."/>
            <person name="Kotiranta H."/>
            <person name="LaButti K.M."/>
            <person name="Lechner B.E."/>
            <person name="Liimatainen K."/>
            <person name="Lipzen A."/>
            <person name="Lukacs Z."/>
            <person name="Mihaltcheva S."/>
            <person name="Morgado L.N."/>
            <person name="Niskanen T."/>
            <person name="Noordeloos M.E."/>
            <person name="Ohm R.A."/>
            <person name="Ortiz-Santana B."/>
            <person name="Ovrebo C."/>
            <person name="Racz N."/>
            <person name="Riley R."/>
            <person name="Savchenko A."/>
            <person name="Shiryaev A."/>
            <person name="Soop K."/>
            <person name="Spirin V."/>
            <person name="Szebenyi C."/>
            <person name="Tomsovsky M."/>
            <person name="Tulloss R.E."/>
            <person name="Uehling J."/>
            <person name="Grigoriev I.V."/>
            <person name="Vagvolgyi C."/>
            <person name="Papp T."/>
            <person name="Martin F.M."/>
            <person name="Miettinen O."/>
            <person name="Hibbett D.S."/>
            <person name="Nagy L.G."/>
        </authorList>
    </citation>
    <scope>NUCLEOTIDE SEQUENCE [LARGE SCALE GENOMIC DNA]</scope>
    <source>
        <strain evidence="2 3">FP101781</strain>
    </source>
</reference>
<feature type="compositionally biased region" description="Pro residues" evidence="1">
    <location>
        <begin position="109"/>
        <end position="121"/>
    </location>
</feature>
<comment type="caution">
    <text evidence="2">The sequence shown here is derived from an EMBL/GenBank/DDBJ whole genome shotgun (WGS) entry which is preliminary data.</text>
</comment>
<proteinExistence type="predicted"/>
<feature type="region of interest" description="Disordered" evidence="1">
    <location>
        <begin position="1"/>
        <end position="212"/>
    </location>
</feature>
<protein>
    <submittedName>
        <fullName evidence="2">Uncharacterized protein</fullName>
    </submittedName>
</protein>
<feature type="region of interest" description="Disordered" evidence="1">
    <location>
        <begin position="266"/>
        <end position="286"/>
    </location>
</feature>
<evidence type="ECO:0000313" key="2">
    <source>
        <dbReference type="EMBL" id="TEB33542.1"/>
    </source>
</evidence>
<name>A0A4Y7TJ20_COPMI</name>
<evidence type="ECO:0000313" key="3">
    <source>
        <dbReference type="Proteomes" id="UP000298030"/>
    </source>
</evidence>
<feature type="compositionally biased region" description="Polar residues" evidence="1">
    <location>
        <begin position="136"/>
        <end position="152"/>
    </location>
</feature>
<feature type="compositionally biased region" description="Polar residues" evidence="1">
    <location>
        <begin position="33"/>
        <end position="49"/>
    </location>
</feature>
<dbReference type="EMBL" id="QPFP01000012">
    <property type="protein sequence ID" value="TEB33542.1"/>
    <property type="molecule type" value="Genomic_DNA"/>
</dbReference>
<accession>A0A4Y7TJ20</accession>
<feature type="compositionally biased region" description="Basic and acidic residues" evidence="1">
    <location>
        <begin position="163"/>
        <end position="172"/>
    </location>
</feature>
<feature type="compositionally biased region" description="Polar residues" evidence="1">
    <location>
        <begin position="68"/>
        <end position="85"/>
    </location>
</feature>
<evidence type="ECO:0000256" key="1">
    <source>
        <dbReference type="SAM" id="MobiDB-lite"/>
    </source>
</evidence>
<gene>
    <name evidence="2" type="ORF">FA13DRAFT_160172</name>
</gene>
<keyword evidence="3" id="KW-1185">Reference proteome</keyword>
<sequence>MKTRSGKVLLPVAPPRPQSRAQAQPQPLRAQPTLSQLEVTPSATGQGTHTRWVRGDSSSPGASPASDNVASNEISSAPVTTTATGQVPAMSTPGQPTSFDLSAYITPEPWVPTSPPRPSPFSPLSRGGPHARPTRHTSQYSTDVSPYPSSISRLGAGEEDDTPSARRGDGDGPRLNALGSAAHERLQASLANGARADRPRGRPLVGPTGTFVQTPLANVSVPNGVKPKPAEEFDGLKTCSPLPQLVCGSPLGSPYSSQEENFNFTLRDQVKGSARSKSPTRRRCVK</sequence>
<organism evidence="2 3">
    <name type="scientific">Coprinellus micaceus</name>
    <name type="common">Glistening ink-cap mushroom</name>
    <name type="synonym">Coprinus micaceus</name>
    <dbReference type="NCBI Taxonomy" id="71717"/>
    <lineage>
        <taxon>Eukaryota</taxon>
        <taxon>Fungi</taxon>
        <taxon>Dikarya</taxon>
        <taxon>Basidiomycota</taxon>
        <taxon>Agaricomycotina</taxon>
        <taxon>Agaricomycetes</taxon>
        <taxon>Agaricomycetidae</taxon>
        <taxon>Agaricales</taxon>
        <taxon>Agaricineae</taxon>
        <taxon>Psathyrellaceae</taxon>
        <taxon>Coprinellus</taxon>
    </lineage>
</organism>
<feature type="compositionally biased region" description="Low complexity" evidence="1">
    <location>
        <begin position="18"/>
        <end position="32"/>
    </location>
</feature>
<dbReference type="AlphaFoldDB" id="A0A4Y7TJ20"/>
<dbReference type="Proteomes" id="UP000298030">
    <property type="component" value="Unassembled WGS sequence"/>
</dbReference>